<proteinExistence type="predicted"/>
<dbReference type="EMBL" id="AP017424">
    <property type="protein sequence ID" value="BAU81653.1"/>
    <property type="molecule type" value="Genomic_DNA"/>
</dbReference>
<name>A0A160NVH7_STRLU</name>
<evidence type="ECO:0000313" key="2">
    <source>
        <dbReference type="Proteomes" id="UP000217676"/>
    </source>
</evidence>
<dbReference type="KEGG" id="slau:SLA_0699"/>
<dbReference type="Proteomes" id="UP000217676">
    <property type="component" value="Chromosome"/>
</dbReference>
<protein>
    <submittedName>
        <fullName evidence="1">Uncharacterized protein</fullName>
    </submittedName>
</protein>
<reference evidence="1 2" key="1">
    <citation type="journal article" date="2016" name="Genome Announc.">
        <title>Complete Genome Sequence of Thiostrepton-Producing Streptomyces laurentii ATCC 31255.</title>
        <authorList>
            <person name="Doi K."/>
            <person name="Fujino Y."/>
            <person name="Nagayoshi Y."/>
            <person name="Ohshima T."/>
            <person name="Ogata S."/>
        </authorList>
    </citation>
    <scope>NUCLEOTIDE SEQUENCE [LARGE SCALE GENOMIC DNA]</scope>
    <source>
        <strain evidence="1 2">ATCC 31255</strain>
    </source>
</reference>
<keyword evidence="2" id="KW-1185">Reference proteome</keyword>
<gene>
    <name evidence="1" type="ORF">SLA_0699</name>
</gene>
<sequence>MLTVRKRRAADRDRVCPTENLYEEKHPMNIITNLLAGVVHFLGWLI</sequence>
<evidence type="ECO:0000313" key="1">
    <source>
        <dbReference type="EMBL" id="BAU81653.1"/>
    </source>
</evidence>
<dbReference type="AlphaFoldDB" id="A0A160NVH7"/>
<accession>A0A160NVH7</accession>
<organism evidence="1 2">
    <name type="scientific">Streptomyces laurentii</name>
    <dbReference type="NCBI Taxonomy" id="39478"/>
    <lineage>
        <taxon>Bacteria</taxon>
        <taxon>Bacillati</taxon>
        <taxon>Actinomycetota</taxon>
        <taxon>Actinomycetes</taxon>
        <taxon>Kitasatosporales</taxon>
        <taxon>Streptomycetaceae</taxon>
        <taxon>Streptomyces</taxon>
    </lineage>
</organism>